<reference evidence="2 3" key="1">
    <citation type="submission" date="2019-10" db="EMBL/GenBank/DDBJ databases">
        <title>Extracellular Electron Transfer in a Candidatus Methanoperedens spp. Enrichment Culture.</title>
        <authorList>
            <person name="Berger S."/>
            <person name="Rangel Shaw D."/>
            <person name="Berben T."/>
            <person name="In 'T Zandt M."/>
            <person name="Frank J."/>
            <person name="Reimann J."/>
            <person name="Jetten M.S.M."/>
            <person name="Welte C.U."/>
        </authorList>
    </citation>
    <scope>NUCLEOTIDE SEQUENCE [LARGE SCALE GENOMIC DNA]</scope>
    <source>
        <strain evidence="2">SB12</strain>
    </source>
</reference>
<organism evidence="2 3">
    <name type="scientific">Leptonema illini</name>
    <dbReference type="NCBI Taxonomy" id="183"/>
    <lineage>
        <taxon>Bacteria</taxon>
        <taxon>Pseudomonadati</taxon>
        <taxon>Spirochaetota</taxon>
        <taxon>Spirochaetia</taxon>
        <taxon>Leptospirales</taxon>
        <taxon>Leptospiraceae</taxon>
        <taxon>Leptonema</taxon>
    </lineage>
</organism>
<name>A0A833GXG0_9LEPT</name>
<proteinExistence type="predicted"/>
<keyword evidence="1" id="KW-0472">Membrane</keyword>
<keyword evidence="1" id="KW-1133">Transmembrane helix</keyword>
<feature type="transmembrane region" description="Helical" evidence="1">
    <location>
        <begin position="61"/>
        <end position="81"/>
    </location>
</feature>
<feature type="transmembrane region" description="Helical" evidence="1">
    <location>
        <begin position="87"/>
        <end position="108"/>
    </location>
</feature>
<dbReference type="Proteomes" id="UP000460298">
    <property type="component" value="Unassembled WGS sequence"/>
</dbReference>
<keyword evidence="1" id="KW-0812">Transmembrane</keyword>
<sequence>MNDGTNLENEFARWADKEFGWSDYETRVLISGAVGERPHEVDIHGIIESEGYFKVMRAGQVIVASGVLGASGLVGLERAFASLIDGILPQIGTASMTVLLCGAALWWFGNSRRREHVWVECKDRKKRVAARDVMLFAKKIENVKDGKPRWQPNQCIMVSSSGFDVDAVDQARANDIDLYIPSGKGFRLLE</sequence>
<evidence type="ECO:0000313" key="3">
    <source>
        <dbReference type="Proteomes" id="UP000460298"/>
    </source>
</evidence>
<evidence type="ECO:0000256" key="1">
    <source>
        <dbReference type="SAM" id="Phobius"/>
    </source>
</evidence>
<evidence type="ECO:0008006" key="4">
    <source>
        <dbReference type="Google" id="ProtNLM"/>
    </source>
</evidence>
<dbReference type="AlphaFoldDB" id="A0A833GXG0"/>
<dbReference type="EMBL" id="WBUI01000036">
    <property type="protein sequence ID" value="KAB2929168.1"/>
    <property type="molecule type" value="Genomic_DNA"/>
</dbReference>
<accession>A0A833GXG0</accession>
<comment type="caution">
    <text evidence="2">The sequence shown here is derived from an EMBL/GenBank/DDBJ whole genome shotgun (WGS) entry which is preliminary data.</text>
</comment>
<gene>
    <name evidence="2" type="ORF">F9K24_20810</name>
</gene>
<evidence type="ECO:0000313" key="2">
    <source>
        <dbReference type="EMBL" id="KAB2929168.1"/>
    </source>
</evidence>
<protein>
    <recommendedName>
        <fullName evidence="4">Restriction endonuclease type IV Mrr domain-containing protein</fullName>
    </recommendedName>
</protein>